<dbReference type="PANTHER" id="PTHR33096:SF1">
    <property type="entry name" value="CXC1-LIKE CYSTEINE CLUSTER ASSOCIATED WITH KDZ TRANSPOSASES DOMAIN-CONTAINING PROTEIN"/>
    <property type="match status" value="1"/>
</dbReference>
<dbReference type="PANTHER" id="PTHR33096">
    <property type="entry name" value="CXC2 DOMAIN-CONTAINING PROTEIN"/>
    <property type="match status" value="1"/>
</dbReference>
<dbReference type="Proteomes" id="UP001213000">
    <property type="component" value="Unassembled WGS sequence"/>
</dbReference>
<dbReference type="InterPro" id="IPR040521">
    <property type="entry name" value="KDZ"/>
</dbReference>
<keyword evidence="3" id="KW-1185">Reference proteome</keyword>
<organism evidence="2 3">
    <name type="scientific">Leucocoprinus birnbaumii</name>
    <dbReference type="NCBI Taxonomy" id="56174"/>
    <lineage>
        <taxon>Eukaryota</taxon>
        <taxon>Fungi</taxon>
        <taxon>Dikarya</taxon>
        <taxon>Basidiomycota</taxon>
        <taxon>Agaricomycotina</taxon>
        <taxon>Agaricomycetes</taxon>
        <taxon>Agaricomycetidae</taxon>
        <taxon>Agaricales</taxon>
        <taxon>Agaricineae</taxon>
        <taxon>Agaricaceae</taxon>
        <taxon>Leucocoprinus</taxon>
    </lineage>
</organism>
<accession>A0AAD5VGK7</accession>
<protein>
    <submittedName>
        <fullName evidence="2">Uncharacterized protein</fullName>
    </submittedName>
</protein>
<evidence type="ECO:0000256" key="1">
    <source>
        <dbReference type="SAM" id="MobiDB-lite"/>
    </source>
</evidence>
<dbReference type="Pfam" id="PF18758">
    <property type="entry name" value="KDZ"/>
    <property type="match status" value="1"/>
</dbReference>
<sequence>MRQRFGYSASSRAAYGVSRSRGDELGTTSLQRVGAKQLREQIDLEMEKARKRKADCLEEDGENSKKQHGAVDSSDPQDDDQHMQDVLEGNTLMETSHAGGEMFDILWQDTDGDQRPAYFDTRSSRKDRLEVRTEEFCRQMPEMVEAFMRWQAHSASKGLNSASPLEACARGHDESPDPVSELKLEVVDVFYTQVISTGIDTSCGRIPAELISRGMIPSAPIRPTTAISTRTLEYYRNAISRCPHLSVEAFLKSLSDLHGRVYRPHLAKQFTIAYDVFLQLHHDARRKVLKVIGRDTHLWRLKNVCSACTYKLEDEAKLKFSILTTMDGNDSLKRILRKSVEELGDGNTATTINEIDDSRQVVGDYYLTRDAVNHWARTDENGEEDLRLAVEDSDNNPCASRWKNMMTDKTSRMWSVFDETGIFLSLCRHGHALLVADMVQSGEQAKYPLAIIDVLLEAFGSDIGAGYDIGCRFSTTVARSNLATKARELNYTSLVGSFHGHAHNRLCQLSNLATYVEGIGLEDLEGCERFFSKSNAMASSTRYASRFHRQQKIAEFLRHMDAFEVSQTLSSTFLVNNYKQALNIIAGEATLIASMREHNIENPEVFKEWLAEEREHLQGLSKEPIQETLEMDYYLHLVELEEHQANKSSSNDNFVWVEPSTNGKGPYRAPKGTVTALVRRHAREWEAKCLADVQEDELRLGVEERWTKDSEEWKRAKKMVAKREYQRCLDKLEGLVVSRVFELSKMNMSQSGYKLRKHVAKALRARSQAIKSALERYNEAATAMRPKRSTLTWEEVVEYAFLLDFDLLRELRQDIRDRPWARPAIRTLMDQYFKIQRAREEIVRLNVEIRRVITHIQDEEQFLLAREAAVADTDPILAYHVRCYRLEHTRFDQLHMRKFRKLMSMPGFSGAILPGTPQDKTLTVNIIPNTTRTSAFVGQLSDGLEGDEHEEENIEGMRSDDLRERLETMITVSF</sequence>
<dbReference type="EMBL" id="JANIEX010001370">
    <property type="protein sequence ID" value="KAJ3558766.1"/>
    <property type="molecule type" value="Genomic_DNA"/>
</dbReference>
<name>A0AAD5VGK7_9AGAR</name>
<feature type="region of interest" description="Disordered" evidence="1">
    <location>
        <begin position="1"/>
        <end position="32"/>
    </location>
</feature>
<comment type="caution">
    <text evidence="2">The sequence shown here is derived from an EMBL/GenBank/DDBJ whole genome shotgun (WGS) entry which is preliminary data.</text>
</comment>
<dbReference type="AlphaFoldDB" id="A0AAD5VGK7"/>
<evidence type="ECO:0000313" key="3">
    <source>
        <dbReference type="Proteomes" id="UP001213000"/>
    </source>
</evidence>
<gene>
    <name evidence="2" type="ORF">NP233_g11436</name>
</gene>
<reference evidence="2" key="1">
    <citation type="submission" date="2022-07" db="EMBL/GenBank/DDBJ databases">
        <title>Genome Sequence of Leucocoprinus birnbaumii.</title>
        <authorList>
            <person name="Buettner E."/>
        </authorList>
    </citation>
    <scope>NUCLEOTIDE SEQUENCE</scope>
    <source>
        <strain evidence="2">VT141</strain>
    </source>
</reference>
<feature type="region of interest" description="Disordered" evidence="1">
    <location>
        <begin position="50"/>
        <end position="82"/>
    </location>
</feature>
<proteinExistence type="predicted"/>
<evidence type="ECO:0000313" key="2">
    <source>
        <dbReference type="EMBL" id="KAJ3558766.1"/>
    </source>
</evidence>